<evidence type="ECO:0000256" key="3">
    <source>
        <dbReference type="ARBA" id="ARBA00023163"/>
    </source>
</evidence>
<dbReference type="PANTHER" id="PTHR43280:SF10">
    <property type="entry name" value="REGULATORY PROTEIN POCR"/>
    <property type="match status" value="1"/>
</dbReference>
<dbReference type="SUPFAM" id="SSF52172">
    <property type="entry name" value="CheY-like"/>
    <property type="match status" value="1"/>
</dbReference>
<feature type="compositionally biased region" description="Low complexity" evidence="5">
    <location>
        <begin position="137"/>
        <end position="151"/>
    </location>
</feature>
<dbReference type="Pfam" id="PF00072">
    <property type="entry name" value="Response_reg"/>
    <property type="match status" value="1"/>
</dbReference>
<evidence type="ECO:0000313" key="9">
    <source>
        <dbReference type="Proteomes" id="UP001442494"/>
    </source>
</evidence>
<feature type="domain" description="Response regulatory" evidence="7">
    <location>
        <begin position="4"/>
        <end position="120"/>
    </location>
</feature>
<dbReference type="InterPro" id="IPR018062">
    <property type="entry name" value="HTH_AraC-typ_CS"/>
</dbReference>
<keyword evidence="9" id="KW-1185">Reference proteome</keyword>
<evidence type="ECO:0000259" key="6">
    <source>
        <dbReference type="PROSITE" id="PS01124"/>
    </source>
</evidence>
<dbReference type="RefSeq" id="WP_190417363.1">
    <property type="nucleotide sequence ID" value="NZ_JAMPKK010000007.1"/>
</dbReference>
<comment type="caution">
    <text evidence="8">The sequence shown here is derived from an EMBL/GenBank/DDBJ whole genome shotgun (WGS) entry which is preliminary data.</text>
</comment>
<evidence type="ECO:0000313" key="8">
    <source>
        <dbReference type="EMBL" id="MEP0863804.1"/>
    </source>
</evidence>
<feature type="domain" description="HTH araC/xylS-type" evidence="6">
    <location>
        <begin position="161"/>
        <end position="259"/>
    </location>
</feature>
<name>A0ABV0JK48_9CYAN</name>
<evidence type="ECO:0000256" key="2">
    <source>
        <dbReference type="ARBA" id="ARBA00023125"/>
    </source>
</evidence>
<dbReference type="SMART" id="SM00342">
    <property type="entry name" value="HTH_ARAC"/>
    <property type="match status" value="1"/>
</dbReference>
<protein>
    <submittedName>
        <fullName evidence="8">Response regulator</fullName>
    </submittedName>
</protein>
<dbReference type="Gene3D" id="3.40.50.2300">
    <property type="match status" value="1"/>
</dbReference>
<keyword evidence="2" id="KW-0238">DNA-binding</keyword>
<dbReference type="PROSITE" id="PS50110">
    <property type="entry name" value="RESPONSE_REGULATORY"/>
    <property type="match status" value="1"/>
</dbReference>
<keyword evidence="3" id="KW-0804">Transcription</keyword>
<dbReference type="EMBL" id="JAMPKK010000007">
    <property type="protein sequence ID" value="MEP0863804.1"/>
    <property type="molecule type" value="Genomic_DNA"/>
</dbReference>
<organism evidence="8 9">
    <name type="scientific">Funiculus sociatus GB2-A5</name>
    <dbReference type="NCBI Taxonomy" id="2933946"/>
    <lineage>
        <taxon>Bacteria</taxon>
        <taxon>Bacillati</taxon>
        <taxon>Cyanobacteriota</taxon>
        <taxon>Cyanophyceae</taxon>
        <taxon>Coleofasciculales</taxon>
        <taxon>Coleofasciculaceae</taxon>
        <taxon>Funiculus</taxon>
    </lineage>
</organism>
<dbReference type="CDD" id="cd17574">
    <property type="entry name" value="REC_OmpR"/>
    <property type="match status" value="1"/>
</dbReference>
<reference evidence="8 9" key="1">
    <citation type="submission" date="2022-04" db="EMBL/GenBank/DDBJ databases">
        <title>Positive selection, recombination, and allopatry shape intraspecific diversity of widespread and dominant cyanobacteria.</title>
        <authorList>
            <person name="Wei J."/>
            <person name="Shu W."/>
            <person name="Hu C."/>
        </authorList>
    </citation>
    <scope>NUCLEOTIDE SEQUENCE [LARGE SCALE GENOMIC DNA]</scope>
    <source>
        <strain evidence="8 9">GB2-A5</strain>
    </source>
</reference>
<dbReference type="InterPro" id="IPR009057">
    <property type="entry name" value="Homeodomain-like_sf"/>
</dbReference>
<dbReference type="Pfam" id="PF12833">
    <property type="entry name" value="HTH_18"/>
    <property type="match status" value="1"/>
</dbReference>
<dbReference type="PANTHER" id="PTHR43280">
    <property type="entry name" value="ARAC-FAMILY TRANSCRIPTIONAL REGULATOR"/>
    <property type="match status" value="1"/>
</dbReference>
<dbReference type="Gene3D" id="1.10.10.60">
    <property type="entry name" value="Homeodomain-like"/>
    <property type="match status" value="2"/>
</dbReference>
<gene>
    <name evidence="8" type="ORF">NDI37_04910</name>
</gene>
<dbReference type="InterPro" id="IPR020449">
    <property type="entry name" value="Tscrpt_reg_AraC-type_HTH"/>
</dbReference>
<evidence type="ECO:0000256" key="4">
    <source>
        <dbReference type="PROSITE-ProRule" id="PRU00169"/>
    </source>
</evidence>
<dbReference type="Proteomes" id="UP001442494">
    <property type="component" value="Unassembled WGS sequence"/>
</dbReference>
<accession>A0ABV0JK48</accession>
<keyword evidence="1" id="KW-0805">Transcription regulation</keyword>
<dbReference type="PRINTS" id="PR00032">
    <property type="entry name" value="HTHARAC"/>
</dbReference>
<dbReference type="InterPro" id="IPR018060">
    <property type="entry name" value="HTH_AraC"/>
</dbReference>
<evidence type="ECO:0000256" key="1">
    <source>
        <dbReference type="ARBA" id="ARBA00023015"/>
    </source>
</evidence>
<feature type="region of interest" description="Disordered" evidence="5">
    <location>
        <begin position="131"/>
        <end position="151"/>
    </location>
</feature>
<feature type="modified residue" description="4-aspartylphosphate" evidence="4">
    <location>
        <position position="53"/>
    </location>
</feature>
<keyword evidence="4" id="KW-0597">Phosphoprotein</keyword>
<proteinExistence type="predicted"/>
<dbReference type="PROSITE" id="PS01124">
    <property type="entry name" value="HTH_ARAC_FAMILY_2"/>
    <property type="match status" value="1"/>
</dbReference>
<dbReference type="SUPFAM" id="SSF46689">
    <property type="entry name" value="Homeodomain-like"/>
    <property type="match status" value="2"/>
</dbReference>
<dbReference type="PROSITE" id="PS00041">
    <property type="entry name" value="HTH_ARAC_FAMILY_1"/>
    <property type="match status" value="1"/>
</dbReference>
<evidence type="ECO:0000259" key="7">
    <source>
        <dbReference type="PROSITE" id="PS50110"/>
    </source>
</evidence>
<sequence>MVKKILVIEDNAPTRNFFVECLKAGGFYTIDAEDGKLGIQKAQKQLPDLIICDIVMPETNGYDVLATLRSNPLTAIIPFIFVSCKGERPDLRKGMELGADDYLTKPCMGEELLSAIATRLKKQATLLQWSSSENQRSDSPSTKAASASSPQSIFPECPQMIEIFNFIESNYHQPITLCDVAQAFGYSPAYLTSLVRQHTGESIYRWIVKRRMAQALFLLQETDQAVNQIAEAVGYKDAGHFSRQFRQFYDTTPQGWRSTHRIKLETQQYQKN</sequence>
<dbReference type="InterPro" id="IPR011006">
    <property type="entry name" value="CheY-like_superfamily"/>
</dbReference>
<evidence type="ECO:0000256" key="5">
    <source>
        <dbReference type="SAM" id="MobiDB-lite"/>
    </source>
</evidence>
<dbReference type="SMART" id="SM00448">
    <property type="entry name" value="REC"/>
    <property type="match status" value="1"/>
</dbReference>
<dbReference type="InterPro" id="IPR001789">
    <property type="entry name" value="Sig_transdc_resp-reg_receiver"/>
</dbReference>